<keyword evidence="3" id="KW-1185">Reference proteome</keyword>
<dbReference type="Proteomes" id="UP000799441">
    <property type="component" value="Unassembled WGS sequence"/>
</dbReference>
<proteinExistence type="predicted"/>
<name>A0A9P4UK72_9PEZI</name>
<gene>
    <name evidence="2" type="ORF">K431DRAFT_289412</name>
</gene>
<organism evidence="2 3">
    <name type="scientific">Polychaeton citri CBS 116435</name>
    <dbReference type="NCBI Taxonomy" id="1314669"/>
    <lineage>
        <taxon>Eukaryota</taxon>
        <taxon>Fungi</taxon>
        <taxon>Dikarya</taxon>
        <taxon>Ascomycota</taxon>
        <taxon>Pezizomycotina</taxon>
        <taxon>Dothideomycetes</taxon>
        <taxon>Dothideomycetidae</taxon>
        <taxon>Capnodiales</taxon>
        <taxon>Capnodiaceae</taxon>
        <taxon>Polychaeton</taxon>
    </lineage>
</organism>
<keyword evidence="1" id="KW-0732">Signal</keyword>
<evidence type="ECO:0000313" key="2">
    <source>
        <dbReference type="EMBL" id="KAF2716458.1"/>
    </source>
</evidence>
<evidence type="ECO:0000256" key="1">
    <source>
        <dbReference type="SAM" id="SignalP"/>
    </source>
</evidence>
<evidence type="ECO:0000313" key="3">
    <source>
        <dbReference type="Proteomes" id="UP000799441"/>
    </source>
</evidence>
<sequence>MPLLHSILLNSCLLLLLSWENVSRSMAATVWVAVGMDVLSPSSTGDQGITIIIIIATATTTTIHHMACNG</sequence>
<comment type="caution">
    <text evidence="2">The sequence shown here is derived from an EMBL/GenBank/DDBJ whole genome shotgun (WGS) entry which is preliminary data.</text>
</comment>
<accession>A0A9P4UK72</accession>
<feature type="signal peptide" evidence="1">
    <location>
        <begin position="1"/>
        <end position="27"/>
    </location>
</feature>
<dbReference type="AlphaFoldDB" id="A0A9P4UK72"/>
<dbReference type="EMBL" id="MU003875">
    <property type="protein sequence ID" value="KAF2716458.1"/>
    <property type="molecule type" value="Genomic_DNA"/>
</dbReference>
<protein>
    <recommendedName>
        <fullName evidence="4">Secreted protein</fullName>
    </recommendedName>
</protein>
<feature type="chain" id="PRO_5040508586" description="Secreted protein" evidence="1">
    <location>
        <begin position="28"/>
        <end position="70"/>
    </location>
</feature>
<evidence type="ECO:0008006" key="4">
    <source>
        <dbReference type="Google" id="ProtNLM"/>
    </source>
</evidence>
<reference evidence="2" key="1">
    <citation type="journal article" date="2020" name="Stud. Mycol.">
        <title>101 Dothideomycetes genomes: a test case for predicting lifestyles and emergence of pathogens.</title>
        <authorList>
            <person name="Haridas S."/>
            <person name="Albert R."/>
            <person name="Binder M."/>
            <person name="Bloem J."/>
            <person name="Labutti K."/>
            <person name="Salamov A."/>
            <person name="Andreopoulos B."/>
            <person name="Baker S."/>
            <person name="Barry K."/>
            <person name="Bills G."/>
            <person name="Bluhm B."/>
            <person name="Cannon C."/>
            <person name="Castanera R."/>
            <person name="Culley D."/>
            <person name="Daum C."/>
            <person name="Ezra D."/>
            <person name="Gonzalez J."/>
            <person name="Henrissat B."/>
            <person name="Kuo A."/>
            <person name="Liang C."/>
            <person name="Lipzen A."/>
            <person name="Lutzoni F."/>
            <person name="Magnuson J."/>
            <person name="Mondo S."/>
            <person name="Nolan M."/>
            <person name="Ohm R."/>
            <person name="Pangilinan J."/>
            <person name="Park H.-J."/>
            <person name="Ramirez L."/>
            <person name="Alfaro M."/>
            <person name="Sun H."/>
            <person name="Tritt A."/>
            <person name="Yoshinaga Y."/>
            <person name="Zwiers L.-H."/>
            <person name="Turgeon B."/>
            <person name="Goodwin S."/>
            <person name="Spatafora J."/>
            <person name="Crous P."/>
            <person name="Grigoriev I."/>
        </authorList>
    </citation>
    <scope>NUCLEOTIDE SEQUENCE</scope>
    <source>
        <strain evidence="2">CBS 116435</strain>
    </source>
</reference>